<evidence type="ECO:0000313" key="3">
    <source>
        <dbReference type="EMBL" id="QEE22072.1"/>
    </source>
</evidence>
<gene>
    <name evidence="3" type="ORF">FNA67_18685</name>
</gene>
<evidence type="ECO:0000313" key="4">
    <source>
        <dbReference type="Proteomes" id="UP000321062"/>
    </source>
</evidence>
<dbReference type="InterPro" id="IPR021729">
    <property type="entry name" value="DUF3298"/>
</dbReference>
<proteinExistence type="predicted"/>
<dbReference type="Gene3D" id="1.20.1270.180">
    <property type="match status" value="1"/>
</dbReference>
<dbReference type="KEGG" id="yti:FNA67_18685"/>
<sequence>MLLPTSHPGVPRRSREEPAMPLRLLLAFMLAMFMAPVAAQAASFDCAKASSPFEKAICSDPALSAQDEVLSVAYKTATGGLSKAASDVMLKGQRDWLRFLDKVCADDMLPGQEKLEDERVSCLSSQYMTRIRALEGSRMLGGLRIYQSDTYWAAPDPEGESYYRVATATTTAPLIDGTGKEAKAFNAMIADETADAVKGMGEEDASRTSSDTDLSLAVTNVNDARIDVEVTSYWFGHGAAHGNYGITYLHFLREEGRKLVADDLFAGKSWNQNLADLTLKRLKEDRGELLWDIDAAWLKEAVADPARWKFDDGGLVIQFQPYEVGSYAEGAITALIPWMQLQDDLSEAGTSLTYN</sequence>
<dbReference type="Proteomes" id="UP000321062">
    <property type="component" value="Chromosome"/>
</dbReference>
<dbReference type="PANTHER" id="PTHR37549">
    <property type="entry name" value="LIPOPROTEIN LPRI"/>
    <property type="match status" value="1"/>
</dbReference>
<dbReference type="InterPro" id="IPR037126">
    <property type="entry name" value="PdaC/RsiV-like_sf"/>
</dbReference>
<dbReference type="PANTHER" id="PTHR37549:SF1">
    <property type="entry name" value="LIPOPROTEIN LPRI"/>
    <property type="match status" value="1"/>
</dbReference>
<name>A0A5B9DSP8_9HYPH</name>
<dbReference type="Gene3D" id="3.90.640.20">
    <property type="entry name" value="Heat-shock cognate protein, ATPase"/>
    <property type="match status" value="1"/>
</dbReference>
<keyword evidence="4" id="KW-1185">Reference proteome</keyword>
<dbReference type="Pfam" id="PF07007">
    <property type="entry name" value="LprI"/>
    <property type="match status" value="1"/>
</dbReference>
<dbReference type="Pfam" id="PF11738">
    <property type="entry name" value="DUF3298"/>
    <property type="match status" value="1"/>
</dbReference>
<accession>A0A5B9DSP8</accession>
<feature type="domain" description="Lysozyme inhibitor LprI-like N-terminal" evidence="1">
    <location>
        <begin position="46"/>
        <end position="134"/>
    </location>
</feature>
<dbReference type="GO" id="GO:0005576">
    <property type="term" value="C:extracellular region"/>
    <property type="evidence" value="ECO:0007669"/>
    <property type="project" value="TreeGrafter"/>
</dbReference>
<dbReference type="AlphaFoldDB" id="A0A5B9DSP8"/>
<organism evidence="3 4">
    <name type="scientific">Paradevosia tibetensis</name>
    <dbReference type="NCBI Taxonomy" id="1447062"/>
    <lineage>
        <taxon>Bacteria</taxon>
        <taxon>Pseudomonadati</taxon>
        <taxon>Pseudomonadota</taxon>
        <taxon>Alphaproteobacteria</taxon>
        <taxon>Hyphomicrobiales</taxon>
        <taxon>Devosiaceae</taxon>
        <taxon>Paradevosia</taxon>
    </lineage>
</organism>
<evidence type="ECO:0000259" key="2">
    <source>
        <dbReference type="Pfam" id="PF11738"/>
    </source>
</evidence>
<dbReference type="OrthoDB" id="122332at2"/>
<evidence type="ECO:0000259" key="1">
    <source>
        <dbReference type="Pfam" id="PF07007"/>
    </source>
</evidence>
<feature type="domain" description="DUF3298" evidence="2">
    <location>
        <begin position="262"/>
        <end position="338"/>
    </location>
</feature>
<protein>
    <submittedName>
        <fullName evidence="3">DUF3298 domain-containing protein</fullName>
    </submittedName>
</protein>
<dbReference type="InterPro" id="IPR009739">
    <property type="entry name" value="LprI-like_N"/>
</dbReference>
<dbReference type="EMBL" id="CP041690">
    <property type="protein sequence ID" value="QEE22072.1"/>
    <property type="molecule type" value="Genomic_DNA"/>
</dbReference>
<dbReference type="InterPro" id="IPR052755">
    <property type="entry name" value="Lysozyme_Inhibitor_LprI"/>
</dbReference>
<reference evidence="3 4" key="1">
    <citation type="journal article" date="2015" name="Int. J. Syst. Evol. Microbiol.">
        <title>Youhaiella tibetensis gen. nov., sp. nov., isolated from subsurface sediment.</title>
        <authorList>
            <person name="Wang Y.X."/>
            <person name="Huang F.Q."/>
            <person name="Nogi Y."/>
            <person name="Pang S.J."/>
            <person name="Wang P.K."/>
            <person name="Lv J."/>
        </authorList>
    </citation>
    <scope>NUCLEOTIDE SEQUENCE [LARGE SCALE GENOMIC DNA]</scope>
    <source>
        <strain evidence="4">fig4</strain>
    </source>
</reference>